<reference evidence="5" key="3">
    <citation type="submission" date="2025-09" db="UniProtKB">
        <authorList>
            <consortium name="Ensembl"/>
        </authorList>
    </citation>
    <scope>IDENTIFICATION</scope>
</reference>
<feature type="transmembrane region" description="Helical" evidence="3">
    <location>
        <begin position="25"/>
        <end position="44"/>
    </location>
</feature>
<keyword evidence="6" id="KW-1185">Reference proteome</keyword>
<name>H0XNF4_OTOGA</name>
<feature type="region of interest" description="Disordered" evidence="2">
    <location>
        <begin position="181"/>
        <end position="239"/>
    </location>
</feature>
<dbReference type="InterPro" id="IPR039509">
    <property type="entry name" value="SPATA31"/>
</dbReference>
<feature type="compositionally biased region" description="Basic and acidic residues" evidence="2">
    <location>
        <begin position="686"/>
        <end position="711"/>
    </location>
</feature>
<comment type="similarity">
    <text evidence="1">Belongs to the SPATA31 family.</text>
</comment>
<evidence type="ECO:0000256" key="1">
    <source>
        <dbReference type="ARBA" id="ARBA00035009"/>
    </source>
</evidence>
<dbReference type="Pfam" id="PF14650">
    <property type="entry name" value="FAM75"/>
    <property type="match status" value="1"/>
</dbReference>
<dbReference type="EMBL" id="AAQR03094051">
    <property type="status" value="NOT_ANNOTATED_CDS"/>
    <property type="molecule type" value="Genomic_DNA"/>
</dbReference>
<feature type="compositionally biased region" description="Low complexity" evidence="2">
    <location>
        <begin position="209"/>
        <end position="226"/>
    </location>
</feature>
<sequence>MDTIVHILSTQAEQWLSCGLAVLDVYPQLAFLGGLGLLLFYMWYRMMKSYLAFTWENKEIHKRIANRRRKLGKSRGKALSIRPSLCKEAERKACSRFLSCSVCPILCSPWGEDCDTITFQQLFQPKHLCDIYSSKPKEIVKMQLLKCLEDTTDISVSSSDSEYSHTDSSYTLGSTLIESSFGNLMPAPPPDPSPPPPPPPPPPSTISANLMAPLPNSLSPPSLDDSLPPEPAPLLHSKFPMDSSGVQILTIPSSPPHHTQEADTDLSTATSLSIKTIFTFKPKFIQDVDTLSNLSQTMDSTDPYGQHHISPPSASPAPDNSTVIPSTSIPLLSNLVLGLPSPDGADSLPYVPIIRGTDRSIFSTSEFFLWLAHTKHLFPSNLSPCDSRQELHVPHPSVTSFVGESAATVIECGNLSLPSPDSMALLEKNIKRKSDLLLLNRKENKIDSFLEQRRSDYPPNLPANMSASTSDEHDSAVPLPLCTHKDRAKELHLHQQPLHSKTLEVTQGQSQTQLQSPLQIPPPEPLSEMRFCGVCVHKPQNEAQCLIPSEICHVEWNVLQKQQEAQWGLPSVVKKCQADLSPTPPKLSMVNQSSKAHVSFSILLGDFPLSSELRKKLEHHLQKRLIQHRWGLPRRVLESVSLLNPWRGSPETSESKHHYRLSSYKSQSGEDPESFGLSHSRSSQGRRSETFLPKKDVRKDQGHSLKNGIKDDLLSDPERYSYKGLASNMVSVSGSYSRGSSVCLAQKKQFENGQRIQMSKKFEEVNECHISKTVHNSQYPTICLPEKSHSQIKHCNLVTLMGEDTQQSTSQEVCILGPSLKEKLEDHIKTFHQRMILTLPL</sequence>
<feature type="compositionally biased region" description="Pro residues" evidence="2">
    <location>
        <begin position="186"/>
        <end position="204"/>
    </location>
</feature>
<dbReference type="eggNOG" id="ENOG502SH7F">
    <property type="taxonomic scope" value="Eukaryota"/>
</dbReference>
<reference evidence="5" key="2">
    <citation type="submission" date="2025-08" db="UniProtKB">
        <authorList>
            <consortium name="Ensembl"/>
        </authorList>
    </citation>
    <scope>IDENTIFICATION</scope>
</reference>
<dbReference type="Proteomes" id="UP000005225">
    <property type="component" value="Unassembled WGS sequence"/>
</dbReference>
<keyword evidence="3" id="KW-0812">Transmembrane</keyword>
<proteinExistence type="inferred from homology"/>
<evidence type="ECO:0000313" key="6">
    <source>
        <dbReference type="Proteomes" id="UP000005225"/>
    </source>
</evidence>
<protein>
    <recommendedName>
        <fullName evidence="4">SPATA31 domain-containing protein</fullName>
    </recommendedName>
</protein>
<dbReference type="Ensembl" id="ENSOGAT00000029857.1">
    <property type="protein sequence ID" value="ENSOGAP00000017645.1"/>
    <property type="gene ID" value="ENSOGAG00000031860.1"/>
</dbReference>
<dbReference type="STRING" id="30611.ENSOGAP00000017645"/>
<dbReference type="InParanoid" id="H0XNF4"/>
<feature type="domain" description="SPATA31" evidence="4">
    <location>
        <begin position="467"/>
        <end position="777"/>
    </location>
</feature>
<evidence type="ECO:0000256" key="2">
    <source>
        <dbReference type="SAM" id="MobiDB-lite"/>
    </source>
</evidence>
<organism evidence="5 6">
    <name type="scientific">Otolemur garnettii</name>
    <name type="common">Small-eared galago</name>
    <name type="synonym">Garnett's greater bushbaby</name>
    <dbReference type="NCBI Taxonomy" id="30611"/>
    <lineage>
        <taxon>Eukaryota</taxon>
        <taxon>Metazoa</taxon>
        <taxon>Chordata</taxon>
        <taxon>Craniata</taxon>
        <taxon>Vertebrata</taxon>
        <taxon>Euteleostomi</taxon>
        <taxon>Mammalia</taxon>
        <taxon>Eutheria</taxon>
        <taxon>Euarchontoglires</taxon>
        <taxon>Primates</taxon>
        <taxon>Strepsirrhini</taxon>
        <taxon>Lorisiformes</taxon>
        <taxon>Galagidae</taxon>
        <taxon>Otolemur</taxon>
    </lineage>
</organism>
<dbReference type="GeneTree" id="ENSGT00950000183043"/>
<feature type="region of interest" description="Disordered" evidence="2">
    <location>
        <begin position="450"/>
        <end position="476"/>
    </location>
</feature>
<dbReference type="AlphaFoldDB" id="H0XNF4"/>
<dbReference type="HOGENOM" id="CLU_007854_1_0_1"/>
<feature type="region of interest" description="Disordered" evidence="2">
    <location>
        <begin position="647"/>
        <end position="711"/>
    </location>
</feature>
<feature type="region of interest" description="Disordered" evidence="2">
    <location>
        <begin position="296"/>
        <end position="320"/>
    </location>
</feature>
<evidence type="ECO:0000313" key="5">
    <source>
        <dbReference type="Ensembl" id="ENSOGAP00000017645.1"/>
    </source>
</evidence>
<evidence type="ECO:0000259" key="4">
    <source>
        <dbReference type="Pfam" id="PF14650"/>
    </source>
</evidence>
<keyword evidence="3" id="KW-1133">Transmembrane helix</keyword>
<dbReference type="PANTHER" id="PTHR21859">
    <property type="entry name" value="ACROSOME-SPECIFIC PROTEIN"/>
    <property type="match status" value="1"/>
</dbReference>
<keyword evidence="3" id="KW-0472">Membrane</keyword>
<feature type="region of interest" description="Disordered" evidence="2">
    <location>
        <begin position="246"/>
        <end position="265"/>
    </location>
</feature>
<accession>H0XNF4</accession>
<dbReference type="OMA" id="FLMCKES"/>
<dbReference type="PANTHER" id="PTHR21859:SF12">
    <property type="entry name" value="SPERMATOGENESIS-ASSOCIATED PROTEIN 31D1"/>
    <property type="match status" value="1"/>
</dbReference>
<evidence type="ECO:0000256" key="3">
    <source>
        <dbReference type="SAM" id="Phobius"/>
    </source>
</evidence>
<reference evidence="6" key="1">
    <citation type="submission" date="2011-03" db="EMBL/GenBank/DDBJ databases">
        <title>Version 3 of the genome sequence of Otolemur garnettii (Bushbaby).</title>
        <authorList>
            <consortium name="The Broad Institute Genome Sequencing Platform"/>
            <person name="Di Palma F."/>
            <person name="Johnson J."/>
            <person name="Lander E.S."/>
            <person name="Lindblad-Toh K."/>
            <person name="Jaffe D.B."/>
            <person name="Gnerre S."/>
            <person name="MacCallum I."/>
            <person name="Przybylski D."/>
            <person name="Ribeiro F.J."/>
            <person name="Burton J.N."/>
            <person name="Walker B.J."/>
            <person name="Sharpe T."/>
            <person name="Hall G."/>
        </authorList>
    </citation>
    <scope>NUCLEOTIDE SEQUENCE [LARGE SCALE GENOMIC DNA]</scope>
</reference>